<gene>
    <name evidence="1" type="primary">pol</name>
    <name evidence="1" type="ORF">CR513_03102</name>
</gene>
<dbReference type="SUPFAM" id="SSF56672">
    <property type="entry name" value="DNA/RNA polymerases"/>
    <property type="match status" value="1"/>
</dbReference>
<proteinExistence type="predicted"/>
<dbReference type="InterPro" id="IPR043128">
    <property type="entry name" value="Rev_trsase/Diguanyl_cyclase"/>
</dbReference>
<protein>
    <submittedName>
        <fullName evidence="1">Retrovirus-related Pol polyprotein from transposon opus</fullName>
    </submittedName>
</protein>
<dbReference type="InterPro" id="IPR051320">
    <property type="entry name" value="Viral_Replic_Matur_Polypro"/>
</dbReference>
<dbReference type="PANTHER" id="PTHR33064">
    <property type="entry name" value="POL PROTEIN"/>
    <property type="match status" value="1"/>
</dbReference>
<reference evidence="1" key="1">
    <citation type="submission" date="2018-05" db="EMBL/GenBank/DDBJ databases">
        <title>Draft genome of Mucuna pruriens seed.</title>
        <authorList>
            <person name="Nnadi N.E."/>
            <person name="Vos R."/>
            <person name="Hasami M.H."/>
            <person name="Devisetty U.K."/>
            <person name="Aguiy J.C."/>
        </authorList>
    </citation>
    <scope>NUCLEOTIDE SEQUENCE [LARGE SCALE GENOMIC DNA]</scope>
    <source>
        <strain evidence="1">JCA_2017</strain>
    </source>
</reference>
<dbReference type="Gene3D" id="3.10.10.10">
    <property type="entry name" value="HIV Type 1 Reverse Transcriptase, subunit A, domain 1"/>
    <property type="match status" value="1"/>
</dbReference>
<organism evidence="1 2">
    <name type="scientific">Mucuna pruriens</name>
    <name type="common">Velvet bean</name>
    <name type="synonym">Dolichos pruriens</name>
    <dbReference type="NCBI Taxonomy" id="157652"/>
    <lineage>
        <taxon>Eukaryota</taxon>
        <taxon>Viridiplantae</taxon>
        <taxon>Streptophyta</taxon>
        <taxon>Embryophyta</taxon>
        <taxon>Tracheophyta</taxon>
        <taxon>Spermatophyta</taxon>
        <taxon>Magnoliopsida</taxon>
        <taxon>eudicotyledons</taxon>
        <taxon>Gunneridae</taxon>
        <taxon>Pentapetalae</taxon>
        <taxon>rosids</taxon>
        <taxon>fabids</taxon>
        <taxon>Fabales</taxon>
        <taxon>Fabaceae</taxon>
        <taxon>Papilionoideae</taxon>
        <taxon>50 kb inversion clade</taxon>
        <taxon>NPAAA clade</taxon>
        <taxon>indigoferoid/millettioid clade</taxon>
        <taxon>Phaseoleae</taxon>
        <taxon>Mucuna</taxon>
    </lineage>
</organism>
<feature type="non-terminal residue" evidence="1">
    <location>
        <position position="1"/>
    </location>
</feature>
<evidence type="ECO:0000313" key="2">
    <source>
        <dbReference type="Proteomes" id="UP000257109"/>
    </source>
</evidence>
<dbReference type="OrthoDB" id="1909920at2759"/>
<dbReference type="AlphaFoldDB" id="A0A371IAS1"/>
<accession>A0A371IAS1</accession>
<dbReference type="Gene3D" id="3.30.70.270">
    <property type="match status" value="2"/>
</dbReference>
<dbReference type="InterPro" id="IPR043502">
    <property type="entry name" value="DNA/RNA_pol_sf"/>
</dbReference>
<dbReference type="PANTHER" id="PTHR33064:SF40">
    <property type="entry name" value="REVERSE TRANSCRIPTASE_RETROTRANSPOSON-DERIVED PROTEIN RNASE H-LIKE DOMAIN-CONTAINING PROTEIN"/>
    <property type="match status" value="1"/>
</dbReference>
<comment type="caution">
    <text evidence="1">The sequence shown here is derived from an EMBL/GenBank/DDBJ whole genome shotgun (WGS) entry which is preliminary data.</text>
</comment>
<sequence>MRAEDVEKTTFQTHSAQYEFIVLPFGLTNAPPTFQGTMNAIFKQQPRRCVEYLGHLISAAGVSTDPSKGQAIKDWPEPHSVKQLRSFLGLFGYYRRFI</sequence>
<keyword evidence="2" id="KW-1185">Reference proteome</keyword>
<dbReference type="EMBL" id="QJKJ01000524">
    <property type="protein sequence ID" value="RDY12151.1"/>
    <property type="molecule type" value="Genomic_DNA"/>
</dbReference>
<evidence type="ECO:0000313" key="1">
    <source>
        <dbReference type="EMBL" id="RDY12151.1"/>
    </source>
</evidence>
<dbReference type="Proteomes" id="UP000257109">
    <property type="component" value="Unassembled WGS sequence"/>
</dbReference>
<name>A0A371IAS1_MUCPR</name>